<dbReference type="GO" id="GO:0005886">
    <property type="term" value="C:plasma membrane"/>
    <property type="evidence" value="ECO:0007669"/>
    <property type="project" value="TreeGrafter"/>
</dbReference>
<dbReference type="Pfam" id="PF00939">
    <property type="entry name" value="Na_sulph_symp"/>
    <property type="match status" value="1"/>
</dbReference>
<feature type="transmembrane region" description="Helical" evidence="5">
    <location>
        <begin position="136"/>
        <end position="157"/>
    </location>
</feature>
<sequence>MKKSHVFGILLAIFILVGMHFVPESPGLTVQGIKTLGILLALIVLLVTEPIPIGVTCILGIAFMVAFKAVDTVAQAMVGYTNQIMLFVVVSFGISYAITKVPLSRRLLVLLIKVFGSKINMILLAFMLSAAVLSSIMSNVATTAVLISVVLNFLTIYTDPVEKKQSGKAFMIGLPIAAMIGGIITPAGFSLILLIMDFLEKQVGITITFVQWMALGSPIAFVTLFFAWFLICKVFKPIEVGKERVDEYVANIGVEEKMSFKEKYVLTVVIVMFILWVLSSWFPVFNIAVVSAIGFGFMFLPKIEILTWDEYVGTVSWAAFFLVGTMLSLGSALSASGVSVWLVESIFPATLDLPVSIIAFILSIIIFILLIPIPLGPVLITMLMAPFVVLAGAYNISPAVLLVLLVMVASNCYILPLDTVPLLTYMTGYYKMSDMPKVSIAIQIFMAAMIGIWVPIGLKLLGIA</sequence>
<feature type="transmembrane region" description="Helical" evidence="5">
    <location>
        <begin position="110"/>
        <end position="130"/>
    </location>
</feature>
<dbReference type="PANTHER" id="PTHR10283:SF92">
    <property type="entry name" value="LOW-AFFINITY PHOSPHATE TRANSPORTER PHO91"/>
    <property type="match status" value="1"/>
</dbReference>
<feature type="transmembrane region" description="Helical" evidence="5">
    <location>
        <begin position="77"/>
        <end position="98"/>
    </location>
</feature>
<dbReference type="GO" id="GO:0006817">
    <property type="term" value="P:phosphate ion transport"/>
    <property type="evidence" value="ECO:0007669"/>
    <property type="project" value="TreeGrafter"/>
</dbReference>
<keyword evidence="2 5" id="KW-0812">Transmembrane</keyword>
<dbReference type="EMBL" id="CP071444">
    <property type="protein sequence ID" value="QSX09039.1"/>
    <property type="molecule type" value="Genomic_DNA"/>
</dbReference>
<protein>
    <submittedName>
        <fullName evidence="6">SLC13 family permease</fullName>
    </submittedName>
</protein>
<evidence type="ECO:0000256" key="3">
    <source>
        <dbReference type="ARBA" id="ARBA00022989"/>
    </source>
</evidence>
<dbReference type="AlphaFoldDB" id="A0A975AIU8"/>
<dbReference type="PANTHER" id="PTHR10283">
    <property type="entry name" value="SOLUTE CARRIER FAMILY 13 MEMBER"/>
    <property type="match status" value="1"/>
</dbReference>
<evidence type="ECO:0000256" key="1">
    <source>
        <dbReference type="ARBA" id="ARBA00004141"/>
    </source>
</evidence>
<dbReference type="InterPro" id="IPR001898">
    <property type="entry name" value="SLC13A/DASS"/>
</dbReference>
<dbReference type="GO" id="GO:0006797">
    <property type="term" value="P:polyphosphate metabolic process"/>
    <property type="evidence" value="ECO:0007669"/>
    <property type="project" value="TreeGrafter"/>
</dbReference>
<feature type="transmembrane region" description="Helical" evidence="5">
    <location>
        <begin position="264"/>
        <end position="297"/>
    </location>
</feature>
<evidence type="ECO:0000256" key="4">
    <source>
        <dbReference type="ARBA" id="ARBA00023136"/>
    </source>
</evidence>
<feature type="transmembrane region" description="Helical" evidence="5">
    <location>
        <begin position="35"/>
        <end position="65"/>
    </location>
</feature>
<dbReference type="RefSeq" id="WP_207300380.1">
    <property type="nucleotide sequence ID" value="NZ_CP071444.1"/>
</dbReference>
<feature type="transmembrane region" description="Helical" evidence="5">
    <location>
        <begin position="215"/>
        <end position="235"/>
    </location>
</feature>
<dbReference type="GO" id="GO:0005315">
    <property type="term" value="F:phosphate transmembrane transporter activity"/>
    <property type="evidence" value="ECO:0007669"/>
    <property type="project" value="TreeGrafter"/>
</dbReference>
<dbReference type="KEGG" id="alka:J0B03_02935"/>
<proteinExistence type="predicted"/>
<evidence type="ECO:0000256" key="2">
    <source>
        <dbReference type="ARBA" id="ARBA00022692"/>
    </source>
</evidence>
<gene>
    <name evidence="6" type="ORF">J0B03_02935</name>
</gene>
<feature type="transmembrane region" description="Helical" evidence="5">
    <location>
        <begin position="6"/>
        <end position="23"/>
    </location>
</feature>
<feature type="transmembrane region" description="Helical" evidence="5">
    <location>
        <begin position="396"/>
        <end position="417"/>
    </location>
</feature>
<feature type="transmembrane region" description="Helical" evidence="5">
    <location>
        <begin position="317"/>
        <end position="343"/>
    </location>
</feature>
<evidence type="ECO:0000313" key="7">
    <source>
        <dbReference type="Proteomes" id="UP000663499"/>
    </source>
</evidence>
<organism evidence="6 7">
    <name type="scientific">Alkalibacter rhizosphaerae</name>
    <dbReference type="NCBI Taxonomy" id="2815577"/>
    <lineage>
        <taxon>Bacteria</taxon>
        <taxon>Bacillati</taxon>
        <taxon>Bacillota</taxon>
        <taxon>Clostridia</taxon>
        <taxon>Eubacteriales</taxon>
        <taxon>Eubacteriaceae</taxon>
        <taxon>Alkalibacter</taxon>
    </lineage>
</organism>
<feature type="transmembrane region" description="Helical" evidence="5">
    <location>
        <begin position="438"/>
        <end position="458"/>
    </location>
</feature>
<evidence type="ECO:0000256" key="5">
    <source>
        <dbReference type="SAM" id="Phobius"/>
    </source>
</evidence>
<feature type="transmembrane region" description="Helical" evidence="5">
    <location>
        <begin position="169"/>
        <end position="195"/>
    </location>
</feature>
<keyword evidence="7" id="KW-1185">Reference proteome</keyword>
<reference evidence="6" key="1">
    <citation type="submission" date="2021-03" db="EMBL/GenBank/DDBJ databases">
        <title>Alkalibacter marinus sp. nov., isolated from tidal flat sediment.</title>
        <authorList>
            <person name="Namirimu T."/>
            <person name="Yang J.-A."/>
            <person name="Yang S.-H."/>
            <person name="Kim Y.-J."/>
            <person name="Kwon K.K."/>
        </authorList>
    </citation>
    <scope>NUCLEOTIDE SEQUENCE</scope>
    <source>
        <strain evidence="6">ES005</strain>
    </source>
</reference>
<name>A0A975AIU8_9FIRM</name>
<evidence type="ECO:0000313" key="6">
    <source>
        <dbReference type="EMBL" id="QSX09039.1"/>
    </source>
</evidence>
<dbReference type="Proteomes" id="UP000663499">
    <property type="component" value="Chromosome"/>
</dbReference>
<accession>A0A975AIU8</accession>
<feature type="transmembrane region" description="Helical" evidence="5">
    <location>
        <begin position="355"/>
        <end position="376"/>
    </location>
</feature>
<comment type="subcellular location">
    <subcellularLocation>
        <location evidence="1">Membrane</location>
        <topology evidence="1">Multi-pass membrane protein</topology>
    </subcellularLocation>
</comment>
<keyword evidence="4 5" id="KW-0472">Membrane</keyword>
<keyword evidence="3 5" id="KW-1133">Transmembrane helix</keyword>